<reference evidence="3 4" key="1">
    <citation type="submission" date="2018-08" db="EMBL/GenBank/DDBJ databases">
        <title>A genome reference for cultivated species of the human gut microbiota.</title>
        <authorList>
            <person name="Zou Y."/>
            <person name="Xue W."/>
            <person name="Luo G."/>
        </authorList>
    </citation>
    <scope>NUCLEOTIDE SEQUENCE [LARGE SCALE GENOMIC DNA]</scope>
    <source>
        <strain evidence="3 4">OF01-2LB</strain>
    </source>
</reference>
<dbReference type="GO" id="GO:0052621">
    <property type="term" value="F:diguanylate cyclase activity"/>
    <property type="evidence" value="ECO:0007669"/>
    <property type="project" value="TreeGrafter"/>
</dbReference>
<dbReference type="Proteomes" id="UP000260025">
    <property type="component" value="Unassembled WGS sequence"/>
</dbReference>
<dbReference type="SMART" id="SM00267">
    <property type="entry name" value="GGDEF"/>
    <property type="match status" value="1"/>
</dbReference>
<gene>
    <name evidence="3" type="ORF">DXA38_15675</name>
</gene>
<dbReference type="AlphaFoldDB" id="A0A3E2VSZ2"/>
<dbReference type="PANTHER" id="PTHR45138:SF9">
    <property type="entry name" value="DIGUANYLATE CYCLASE DGCM-RELATED"/>
    <property type="match status" value="1"/>
</dbReference>
<sequence length="536" mass="63173">MDKNYESWSLEKIQAEIMQVRLIDLKREYELCMILSEKAKLFHDVYALAFSYTFISDFYLASKKNKECIRYLRRAKKLCESTNYTELLARIYNFYGMYYNSNYEEINALEAYLKSLDAAEKCQNLTLMSSAYNNIATCFELKRNYTEAIQYYEKCYELLQQMDQDSAYSKAVVLSNLCNCEYKLKDAAALRVYFSRFDQMDRCSFVEAMKLLYLFCKLMYLRLQDAASLQAVMEELLLEQEKVENRLLVYQILKNICSIMLEIENQPYSKRLLKILQAIEDEDDIKSRRELQKLIVSYYEKFGTKEELLQAYRDFYTIILTIEDTDMEDNSSGLTAALELYRTKERQVSLEKENEQLERLMNIDDLTSIFNRRCFNEDITASALQKEKAVAVAMLDIDYFKEYNDMYGHQMGDQALVEVGSCMKRYEKKGEIQFYRYGGDEFSAIFIGQSEEAVRKTMLALTNDIRAKKIPHKGSKTEQILTLSFGYAFHSQELVDMTLLIKQADEQLYQHKKLRRQRYNTTEAVTEKPKNCEKTA</sequence>
<dbReference type="Pfam" id="PF00990">
    <property type="entry name" value="GGDEF"/>
    <property type="match status" value="1"/>
</dbReference>
<dbReference type="PROSITE" id="PS50005">
    <property type="entry name" value="TPR"/>
    <property type="match status" value="1"/>
</dbReference>
<dbReference type="RefSeq" id="WP_117443988.1">
    <property type="nucleotide sequence ID" value="NZ_JAJFEN010000006.1"/>
</dbReference>
<dbReference type="SUPFAM" id="SSF48452">
    <property type="entry name" value="TPR-like"/>
    <property type="match status" value="1"/>
</dbReference>
<dbReference type="SUPFAM" id="SSF55073">
    <property type="entry name" value="Nucleotide cyclase"/>
    <property type="match status" value="1"/>
</dbReference>
<dbReference type="InterPro" id="IPR050469">
    <property type="entry name" value="Diguanylate_Cyclase"/>
</dbReference>
<evidence type="ECO:0000313" key="3">
    <source>
        <dbReference type="EMBL" id="RGC13931.1"/>
    </source>
</evidence>
<dbReference type="Gene3D" id="1.25.40.10">
    <property type="entry name" value="Tetratricopeptide repeat domain"/>
    <property type="match status" value="1"/>
</dbReference>
<dbReference type="EMBL" id="QVEV01000026">
    <property type="protein sequence ID" value="RGC13931.1"/>
    <property type="molecule type" value="Genomic_DNA"/>
</dbReference>
<accession>A0A3E2VSZ2</accession>
<feature type="repeat" description="TPR" evidence="1">
    <location>
        <begin position="129"/>
        <end position="162"/>
    </location>
</feature>
<dbReference type="InterPro" id="IPR043128">
    <property type="entry name" value="Rev_trsase/Diguanyl_cyclase"/>
</dbReference>
<dbReference type="OrthoDB" id="9805474at2"/>
<organism evidence="3 4">
    <name type="scientific">Clostridium innocuum</name>
    <dbReference type="NCBI Taxonomy" id="1522"/>
    <lineage>
        <taxon>Bacteria</taxon>
        <taxon>Bacillati</taxon>
        <taxon>Bacillota</taxon>
        <taxon>Clostridia</taxon>
        <taxon>Eubacteriales</taxon>
        <taxon>Clostridiaceae</taxon>
        <taxon>Clostridium</taxon>
    </lineage>
</organism>
<proteinExistence type="predicted"/>
<dbReference type="InterPro" id="IPR000160">
    <property type="entry name" value="GGDEF_dom"/>
</dbReference>
<dbReference type="Pfam" id="PF13181">
    <property type="entry name" value="TPR_8"/>
    <property type="match status" value="1"/>
</dbReference>
<dbReference type="NCBIfam" id="TIGR00254">
    <property type="entry name" value="GGDEF"/>
    <property type="match status" value="1"/>
</dbReference>
<dbReference type="SMART" id="SM00028">
    <property type="entry name" value="TPR"/>
    <property type="match status" value="3"/>
</dbReference>
<evidence type="ECO:0000259" key="2">
    <source>
        <dbReference type="PROSITE" id="PS50887"/>
    </source>
</evidence>
<dbReference type="InterPro" id="IPR011990">
    <property type="entry name" value="TPR-like_helical_dom_sf"/>
</dbReference>
<protein>
    <submittedName>
        <fullName evidence="3">Diguanylate cyclase</fullName>
    </submittedName>
</protein>
<evidence type="ECO:0000256" key="1">
    <source>
        <dbReference type="PROSITE-ProRule" id="PRU00339"/>
    </source>
</evidence>
<dbReference type="Gene3D" id="3.30.70.270">
    <property type="match status" value="1"/>
</dbReference>
<name>A0A3E2VSZ2_CLOIN</name>
<dbReference type="CDD" id="cd01949">
    <property type="entry name" value="GGDEF"/>
    <property type="match status" value="1"/>
</dbReference>
<dbReference type="InterPro" id="IPR019734">
    <property type="entry name" value="TPR_rpt"/>
</dbReference>
<evidence type="ECO:0000313" key="4">
    <source>
        <dbReference type="Proteomes" id="UP000260025"/>
    </source>
</evidence>
<keyword evidence="1" id="KW-0802">TPR repeat</keyword>
<dbReference type="PROSITE" id="PS50887">
    <property type="entry name" value="GGDEF"/>
    <property type="match status" value="1"/>
</dbReference>
<dbReference type="PANTHER" id="PTHR45138">
    <property type="entry name" value="REGULATORY COMPONENTS OF SENSORY TRANSDUCTION SYSTEM"/>
    <property type="match status" value="1"/>
</dbReference>
<comment type="caution">
    <text evidence="3">The sequence shown here is derived from an EMBL/GenBank/DDBJ whole genome shotgun (WGS) entry which is preliminary data.</text>
</comment>
<feature type="domain" description="GGDEF" evidence="2">
    <location>
        <begin position="388"/>
        <end position="524"/>
    </location>
</feature>
<dbReference type="InterPro" id="IPR029787">
    <property type="entry name" value="Nucleotide_cyclase"/>
</dbReference>